<proteinExistence type="predicted"/>
<evidence type="ECO:0000259" key="7">
    <source>
        <dbReference type="Pfam" id="PF06271"/>
    </source>
</evidence>
<feature type="transmembrane region" description="Helical" evidence="6">
    <location>
        <begin position="114"/>
        <end position="132"/>
    </location>
</feature>
<accession>A0A2H0X780</accession>
<name>A0A2H0X780_UNCKA</name>
<feature type="transmembrane region" description="Helical" evidence="6">
    <location>
        <begin position="61"/>
        <end position="81"/>
    </location>
</feature>
<sequence>MANNSVTLANFSDRLAARAMDGLIILPIAAGIFMVLLLKLFPTISLESVVQNNNPALENGLTLANVCLSIFTSVYFIYFTAIQSATPGKKILKLAVISQKEGKLTLWQIITRETWAKFLSGIFYLGYIWMLLDKNNQTWHDKLAGTVVLRYGDNRRTKKVIFGVTALLLGIWLIIGIFIIRSVIKDMNTKQLLLPKQFLEQLLPPTPPPLVT</sequence>
<keyword evidence="2" id="KW-1003">Cell membrane</keyword>
<feature type="domain" description="RDD" evidence="7">
    <location>
        <begin position="9"/>
        <end position="145"/>
    </location>
</feature>
<organism evidence="8 9">
    <name type="scientific">candidate division WWE3 bacterium CG08_land_8_20_14_0_20_43_13</name>
    <dbReference type="NCBI Taxonomy" id="1975087"/>
    <lineage>
        <taxon>Bacteria</taxon>
        <taxon>Katanobacteria</taxon>
    </lineage>
</organism>
<gene>
    <name evidence="8" type="ORF">COT52_02540</name>
</gene>
<dbReference type="GO" id="GO:0005886">
    <property type="term" value="C:plasma membrane"/>
    <property type="evidence" value="ECO:0007669"/>
    <property type="project" value="UniProtKB-SubCell"/>
</dbReference>
<evidence type="ECO:0000313" key="8">
    <source>
        <dbReference type="EMBL" id="PIS20695.1"/>
    </source>
</evidence>
<comment type="caution">
    <text evidence="8">The sequence shown here is derived from an EMBL/GenBank/DDBJ whole genome shotgun (WGS) entry which is preliminary data.</text>
</comment>
<keyword evidence="5 6" id="KW-0472">Membrane</keyword>
<evidence type="ECO:0000256" key="4">
    <source>
        <dbReference type="ARBA" id="ARBA00022989"/>
    </source>
</evidence>
<evidence type="ECO:0000256" key="6">
    <source>
        <dbReference type="SAM" id="Phobius"/>
    </source>
</evidence>
<feature type="transmembrane region" description="Helical" evidence="6">
    <location>
        <begin position="160"/>
        <end position="180"/>
    </location>
</feature>
<dbReference type="Proteomes" id="UP000231414">
    <property type="component" value="Unassembled WGS sequence"/>
</dbReference>
<evidence type="ECO:0000256" key="5">
    <source>
        <dbReference type="ARBA" id="ARBA00023136"/>
    </source>
</evidence>
<evidence type="ECO:0000256" key="3">
    <source>
        <dbReference type="ARBA" id="ARBA00022692"/>
    </source>
</evidence>
<comment type="subcellular location">
    <subcellularLocation>
        <location evidence="1">Cell membrane</location>
        <topology evidence="1">Multi-pass membrane protein</topology>
    </subcellularLocation>
</comment>
<evidence type="ECO:0000256" key="2">
    <source>
        <dbReference type="ARBA" id="ARBA00022475"/>
    </source>
</evidence>
<reference evidence="9" key="1">
    <citation type="submission" date="2017-09" db="EMBL/GenBank/DDBJ databases">
        <title>Depth-based differentiation of microbial function through sediment-hosted aquifers and enrichment of novel symbionts in the deep terrestrial subsurface.</title>
        <authorList>
            <person name="Probst A.J."/>
            <person name="Ladd B."/>
            <person name="Jarett J.K."/>
            <person name="Geller-Mcgrath D.E."/>
            <person name="Sieber C.M.K."/>
            <person name="Emerson J.B."/>
            <person name="Anantharaman K."/>
            <person name="Thomas B.C."/>
            <person name="Malmstrom R."/>
            <person name="Stieglmeier M."/>
            <person name="Klingl A."/>
            <person name="Woyke T."/>
            <person name="Ryan C.M."/>
            <person name="Banfield J.F."/>
        </authorList>
    </citation>
    <scope>NUCLEOTIDE SEQUENCE [LARGE SCALE GENOMIC DNA]</scope>
</reference>
<dbReference type="InterPro" id="IPR051791">
    <property type="entry name" value="Pra-immunoreactive"/>
</dbReference>
<evidence type="ECO:0000256" key="1">
    <source>
        <dbReference type="ARBA" id="ARBA00004651"/>
    </source>
</evidence>
<dbReference type="EMBL" id="PEYW01000036">
    <property type="protein sequence ID" value="PIS20695.1"/>
    <property type="molecule type" value="Genomic_DNA"/>
</dbReference>
<keyword evidence="3 6" id="KW-0812">Transmembrane</keyword>
<feature type="transmembrane region" description="Helical" evidence="6">
    <location>
        <begin position="22"/>
        <end position="41"/>
    </location>
</feature>
<protein>
    <recommendedName>
        <fullName evidence="7">RDD domain-containing protein</fullName>
    </recommendedName>
</protein>
<dbReference type="InterPro" id="IPR010432">
    <property type="entry name" value="RDD"/>
</dbReference>
<dbReference type="PANTHER" id="PTHR36115:SF4">
    <property type="entry name" value="MEMBRANE PROTEIN"/>
    <property type="match status" value="1"/>
</dbReference>
<dbReference type="Pfam" id="PF06271">
    <property type="entry name" value="RDD"/>
    <property type="match status" value="1"/>
</dbReference>
<keyword evidence="4 6" id="KW-1133">Transmembrane helix</keyword>
<evidence type="ECO:0000313" key="9">
    <source>
        <dbReference type="Proteomes" id="UP000231414"/>
    </source>
</evidence>
<dbReference type="AlphaFoldDB" id="A0A2H0X780"/>
<dbReference type="PANTHER" id="PTHR36115">
    <property type="entry name" value="PROLINE-RICH ANTIGEN HOMOLOG-RELATED"/>
    <property type="match status" value="1"/>
</dbReference>